<evidence type="ECO:0000313" key="16">
    <source>
        <dbReference type="Proteomes" id="UP000075359"/>
    </source>
</evidence>
<dbReference type="Pfam" id="PF10385">
    <property type="entry name" value="RNA_pol_Rpb2_45"/>
    <property type="match status" value="1"/>
</dbReference>
<reference evidence="15 16" key="1">
    <citation type="submission" date="2015-11" db="EMBL/GenBank/DDBJ databases">
        <title>Draft genome of Sulfurovum riftiae 1812E, a member of the Epsilonproteobacteria isolated from the tube of the deep-sea hydrothermal vent tubewom Riftia pachyptila.</title>
        <authorList>
            <person name="Vetriani C."/>
            <person name="Giovannelli D."/>
        </authorList>
    </citation>
    <scope>NUCLEOTIDE SEQUENCE [LARGE SCALE GENOMIC DNA]</scope>
    <source>
        <strain evidence="15 16">1812E</strain>
    </source>
</reference>
<keyword evidence="4 6" id="KW-0804">Transcription</keyword>
<feature type="domain" description="RNA polymerase Rpb2" evidence="11">
    <location>
        <begin position="156"/>
        <end position="229"/>
    </location>
</feature>
<feature type="domain" description="RNA polymerase Rpb2" evidence="13">
    <location>
        <begin position="531"/>
        <end position="599"/>
    </location>
</feature>
<protein>
    <recommendedName>
        <fullName evidence="6 8">DNA-directed RNA polymerase subunit beta</fullName>
        <shortName evidence="6">RNAP subunit beta</shortName>
        <ecNumber evidence="6 8">2.7.7.6</ecNumber>
    </recommendedName>
    <alternativeName>
        <fullName evidence="6">RNA polymerase subunit beta</fullName>
    </alternativeName>
    <alternativeName>
        <fullName evidence="6">Transcriptase subunit beta</fullName>
    </alternativeName>
</protein>
<evidence type="ECO:0000256" key="8">
    <source>
        <dbReference type="RuleBase" id="RU363031"/>
    </source>
</evidence>
<organism evidence="15 16">
    <name type="scientific">Sulfurovum riftiae</name>
    <dbReference type="NCBI Taxonomy" id="1630136"/>
    <lineage>
        <taxon>Bacteria</taxon>
        <taxon>Pseudomonadati</taxon>
        <taxon>Campylobacterota</taxon>
        <taxon>Epsilonproteobacteria</taxon>
        <taxon>Campylobacterales</taxon>
        <taxon>Sulfurovaceae</taxon>
        <taxon>Sulfurovum</taxon>
    </lineage>
</organism>
<dbReference type="NCBIfam" id="NF001616">
    <property type="entry name" value="PRK00405.1"/>
    <property type="match status" value="1"/>
</dbReference>
<dbReference type="InterPro" id="IPR007642">
    <property type="entry name" value="RNA_pol_Rpb2_2"/>
</dbReference>
<dbReference type="InterPro" id="IPR007645">
    <property type="entry name" value="RNA_pol_Rpb2_3"/>
</dbReference>
<dbReference type="InterPro" id="IPR007121">
    <property type="entry name" value="RNA_pol_bsu_CS"/>
</dbReference>
<dbReference type="Pfam" id="PF04561">
    <property type="entry name" value="RNA_pol_Rpb2_2"/>
    <property type="match status" value="2"/>
</dbReference>
<dbReference type="EMBL" id="LNKT01000012">
    <property type="protein sequence ID" value="KYJ86888.1"/>
    <property type="molecule type" value="Genomic_DNA"/>
</dbReference>
<evidence type="ECO:0000259" key="14">
    <source>
        <dbReference type="Pfam" id="PF10385"/>
    </source>
</evidence>
<dbReference type="PROSITE" id="PS01166">
    <property type="entry name" value="RNA_POL_BETA"/>
    <property type="match status" value="1"/>
</dbReference>
<evidence type="ECO:0000259" key="13">
    <source>
        <dbReference type="Pfam" id="PF04565"/>
    </source>
</evidence>
<dbReference type="GO" id="GO:0000428">
    <property type="term" value="C:DNA-directed RNA polymerase complex"/>
    <property type="evidence" value="ECO:0007669"/>
    <property type="project" value="UniProtKB-KW"/>
</dbReference>
<dbReference type="EC" id="2.7.7.6" evidence="6 8"/>
<dbReference type="InterPro" id="IPR042107">
    <property type="entry name" value="DNA-dir_RNA_pol_bsu_ext_1_sf"/>
</dbReference>
<comment type="function">
    <text evidence="6 8">DNA-dependent RNA polymerase catalyzes the transcription of DNA into RNA using the four ribonucleoside triphosphates as substrates.</text>
</comment>
<dbReference type="Gene3D" id="3.90.1100.10">
    <property type="match status" value="2"/>
</dbReference>
<feature type="domain" description="DNA-directed RNA polymerase subunit 2 hybrid-binding" evidence="9">
    <location>
        <begin position="736"/>
        <end position="1297"/>
    </location>
</feature>
<feature type="domain" description="RNA polymerase Rpb2" evidence="10">
    <location>
        <begin position="1300"/>
        <end position="1374"/>
    </location>
</feature>
<dbReference type="OrthoDB" id="9803954at2"/>
<feature type="domain" description="RNA polymerase Rpb2" evidence="11">
    <location>
        <begin position="362"/>
        <end position="470"/>
    </location>
</feature>
<accession>A0A151CH82</accession>
<dbReference type="SUPFAM" id="SSF64484">
    <property type="entry name" value="beta and beta-prime subunits of DNA dependent RNA-polymerase"/>
    <property type="match status" value="1"/>
</dbReference>
<dbReference type="GO" id="GO:0003899">
    <property type="term" value="F:DNA-directed RNA polymerase activity"/>
    <property type="evidence" value="ECO:0007669"/>
    <property type="project" value="UniProtKB-UniRule"/>
</dbReference>
<dbReference type="GO" id="GO:0032549">
    <property type="term" value="F:ribonucleoside binding"/>
    <property type="evidence" value="ECO:0007669"/>
    <property type="project" value="InterPro"/>
</dbReference>
<dbReference type="Proteomes" id="UP000075359">
    <property type="component" value="Unassembled WGS sequence"/>
</dbReference>
<evidence type="ECO:0000259" key="10">
    <source>
        <dbReference type="Pfam" id="PF04560"/>
    </source>
</evidence>
<evidence type="ECO:0000256" key="7">
    <source>
        <dbReference type="RuleBase" id="RU000434"/>
    </source>
</evidence>
<comment type="catalytic activity">
    <reaction evidence="5 6 8">
        <text>RNA(n) + a ribonucleoside 5'-triphosphate = RNA(n+1) + diphosphate</text>
        <dbReference type="Rhea" id="RHEA:21248"/>
        <dbReference type="Rhea" id="RHEA-COMP:14527"/>
        <dbReference type="Rhea" id="RHEA-COMP:17342"/>
        <dbReference type="ChEBI" id="CHEBI:33019"/>
        <dbReference type="ChEBI" id="CHEBI:61557"/>
        <dbReference type="ChEBI" id="CHEBI:140395"/>
        <dbReference type="EC" id="2.7.7.6"/>
    </reaction>
</comment>
<dbReference type="InterPro" id="IPR037034">
    <property type="entry name" value="RNA_pol_Rpb2_2_sf"/>
</dbReference>
<dbReference type="HAMAP" id="MF_01321">
    <property type="entry name" value="RNApol_bact_RpoB"/>
    <property type="match status" value="1"/>
</dbReference>
<comment type="similarity">
    <text evidence="6 7">Belongs to the RNA polymerase beta chain family.</text>
</comment>
<dbReference type="NCBIfam" id="TIGR02013">
    <property type="entry name" value="rpoB"/>
    <property type="match status" value="1"/>
</dbReference>
<feature type="domain" description="RNA polymerase beta subunit protrusion" evidence="12">
    <location>
        <begin position="27"/>
        <end position="518"/>
    </location>
</feature>
<evidence type="ECO:0000256" key="4">
    <source>
        <dbReference type="ARBA" id="ARBA00023163"/>
    </source>
</evidence>
<dbReference type="Gene3D" id="3.90.1800.10">
    <property type="entry name" value="RNA polymerase alpha subunit dimerisation domain"/>
    <property type="match status" value="1"/>
</dbReference>
<evidence type="ECO:0000259" key="12">
    <source>
        <dbReference type="Pfam" id="PF04563"/>
    </source>
</evidence>
<dbReference type="InterPro" id="IPR014724">
    <property type="entry name" value="RNA_pol_RPB2_OB-fold"/>
</dbReference>
<dbReference type="InterPro" id="IPR007644">
    <property type="entry name" value="RNA_pol_bsu_protrusion"/>
</dbReference>
<keyword evidence="3 6" id="KW-0548">Nucleotidyltransferase</keyword>
<evidence type="ECO:0000256" key="3">
    <source>
        <dbReference type="ARBA" id="ARBA00022695"/>
    </source>
</evidence>
<dbReference type="GO" id="GO:0006351">
    <property type="term" value="P:DNA-templated transcription"/>
    <property type="evidence" value="ECO:0007669"/>
    <property type="project" value="UniProtKB-UniRule"/>
</dbReference>
<gene>
    <name evidence="6" type="primary">rpoB</name>
    <name evidence="15" type="ORF">AS592_08680</name>
</gene>
<evidence type="ECO:0000256" key="2">
    <source>
        <dbReference type="ARBA" id="ARBA00022679"/>
    </source>
</evidence>
<dbReference type="GO" id="GO:0003677">
    <property type="term" value="F:DNA binding"/>
    <property type="evidence" value="ECO:0007669"/>
    <property type="project" value="UniProtKB-UniRule"/>
</dbReference>
<feature type="domain" description="DNA-directed RNA polymerase beta subunit external 1" evidence="14">
    <location>
        <begin position="609"/>
        <end position="674"/>
    </location>
</feature>
<dbReference type="Pfam" id="PF04560">
    <property type="entry name" value="RNA_pol_Rpb2_7"/>
    <property type="match status" value="1"/>
</dbReference>
<evidence type="ECO:0000259" key="11">
    <source>
        <dbReference type="Pfam" id="PF04561"/>
    </source>
</evidence>
<evidence type="ECO:0000256" key="6">
    <source>
        <dbReference type="HAMAP-Rule" id="MF_01321"/>
    </source>
</evidence>
<dbReference type="Gene3D" id="2.40.270.10">
    <property type="entry name" value="DNA-directed RNA polymerase, subunit 2, domain 6"/>
    <property type="match status" value="1"/>
</dbReference>
<dbReference type="RefSeq" id="WP_067330425.1">
    <property type="nucleotide sequence ID" value="NZ_LNKT01000012.1"/>
</dbReference>
<dbReference type="CDD" id="cd00653">
    <property type="entry name" value="RNA_pol_B_RPB2"/>
    <property type="match status" value="1"/>
</dbReference>
<dbReference type="Gene3D" id="2.40.50.100">
    <property type="match status" value="1"/>
</dbReference>
<name>A0A151CH82_9BACT</name>
<dbReference type="Pfam" id="PF00562">
    <property type="entry name" value="RNA_pol_Rpb2_6"/>
    <property type="match status" value="1"/>
</dbReference>
<dbReference type="PANTHER" id="PTHR20856">
    <property type="entry name" value="DNA-DIRECTED RNA POLYMERASE I SUBUNIT 2"/>
    <property type="match status" value="1"/>
</dbReference>
<dbReference type="InterPro" id="IPR007641">
    <property type="entry name" value="RNA_pol_Rpb2_7"/>
</dbReference>
<comment type="subunit">
    <text evidence="6 8">The RNAP catalytic core consists of 2 alpha, 1 beta, 1 beta' and 1 omega subunit. When a sigma factor is associated with the core the holoenzyme is formed, which can initiate transcription.</text>
</comment>
<evidence type="ECO:0000313" key="15">
    <source>
        <dbReference type="EMBL" id="KYJ86888.1"/>
    </source>
</evidence>
<dbReference type="InterPro" id="IPR010243">
    <property type="entry name" value="RNA_pol_bsu_bac"/>
</dbReference>
<dbReference type="InterPro" id="IPR015712">
    <property type="entry name" value="DNA-dir_RNA_pol_su2"/>
</dbReference>
<dbReference type="Gene3D" id="3.90.1110.10">
    <property type="entry name" value="RNA polymerase Rpb2, domain 2"/>
    <property type="match status" value="1"/>
</dbReference>
<keyword evidence="16" id="KW-1185">Reference proteome</keyword>
<sequence length="1385" mass="156742">MLNSLHSGNRLRVDFSKTPREIEIPNLLQLQQKSYENFLMLGEKDRKHSTLERVFRSAFPIHDQQNRLTLTYKNSEIIKPKYTVRECMERGLTYSVSLKMNIALTIWNRDEKTGEKLDPKEIKEQAVFVRDIPLMTDRTSFVVNGVERVIVNQLHRSPGVIFKEEESTTAGHKLLYSAQIIPDRGSWLYFEYDSKEILYARINKRRKIPVTILFRALDYTKEDIVKLFYPTKEISIKDNRFLTKFDPNDFGGRAEYDVKDMDGNTIVNAGKRLTKKKAQKLIEDGLEWIEYPLEMLMERHLASAVIDQESGEVLYDVVAPLDETKLKKMIEQGVESIEIINDLADGTDRSIINAFIADNESLRLLKQTEEIDDENVLSAIRIYKVMRPGEPVTPEAAKSFLRQLFFDPERYDLTKVGRMKMNHKLGLDIPEYATVLTAEDLINTVKYLIKVKNGQGHIDDRDHLGNRRIRAIGELLGNELHNGLVKMQKAIKDKMTTISGTLDELMPHDLVNSKMITNTILEFFSSGQLSQFMDQTNPLSEVTHKRRLSALGEGGLVKERAGFEVRDVHPTHYGRICPIETPEGQNIGLINTLATYSKVNEHGFIEAPYKVVKDCQVTDEIVYITATQEEDKCIAPASTVLTEDGRIAEDLIETRLNGNIELNEAKRVDLIDISPLMISGSAAALIPFLEHDDANRALMGSNMQRQAVPLLKTEAPVVGTGMEAIVSRDAWEAVKAKRAGTVEKVDAKSIYVMGEDETGVFIDHYPMEKNMRTNQNTTFTQTPIVKMGDKVEAKQVIADGANMDQGELAIGKNIMVAFMPWYGYNYEDAIIVSEKIIREDTFTSVHIYEKEVEARELKHGTEEITRDIPNIREDELLHLDESGIVQLGTYVKPGMILVGKVSPKGEIKPTPEERLLRAIFGEKAGHVVNKSLYCPASMEGVVVDIKVFTKKGYEKDARAIQAYEEEKAILDSDHHDQLLMIDREEILRIAHYLSEQELAKDVTIGDDEFKAGTKIPEETIKGVNRFALRGVVQSYSDDVQNEYESLKNYFLKQKKRLKNEHEEKLSILEKDDILPSGVTKLVKIYIATKRKLKVGDKMAGRHGNKGIVSNIVPEIDMPYMEDGRPVEIILNPLGVPSRMNIGQILEVHLGLVGMRLGEQIQEMFENKTADFIKELRAKMIEIADVAKLMNAKEVLGKMSDEELLAYGRDWSRGVKFAAPVFEGANQAEFDKLFELAKIDSDGKMTLYDGKTGEKMIERVNVGYMYMLKLHHLVDEKVHARSTGPYSLVTQQPVGGKALFGGQRFGEMEVWALEAYGAAHILKEMLTIKSDDVEGRARAYRALTKGESVPASGVPETMFVLTKELQALGLDAELYESKKEVESEDE</sequence>
<proteinExistence type="inferred from homology"/>
<dbReference type="Pfam" id="PF04565">
    <property type="entry name" value="RNA_pol_Rpb2_3"/>
    <property type="match status" value="1"/>
</dbReference>
<comment type="caution">
    <text evidence="15">The sequence shown here is derived from an EMBL/GenBank/DDBJ whole genome shotgun (WGS) entry which is preliminary data.</text>
</comment>
<keyword evidence="1 6" id="KW-0240">DNA-directed RNA polymerase</keyword>
<dbReference type="Pfam" id="PF04563">
    <property type="entry name" value="RNA_pol_Rpb2_1"/>
    <property type="match status" value="1"/>
</dbReference>
<keyword evidence="2 6" id="KW-0808">Transferase</keyword>
<evidence type="ECO:0000256" key="5">
    <source>
        <dbReference type="ARBA" id="ARBA00048552"/>
    </source>
</evidence>
<evidence type="ECO:0000256" key="1">
    <source>
        <dbReference type="ARBA" id="ARBA00022478"/>
    </source>
</evidence>
<dbReference type="Gene3D" id="2.30.150.10">
    <property type="entry name" value="DNA-directed RNA polymerase, beta subunit, external 1 domain"/>
    <property type="match status" value="1"/>
</dbReference>
<dbReference type="InterPro" id="IPR037033">
    <property type="entry name" value="DNA-dir_RNAP_su2_hyb_sf"/>
</dbReference>
<dbReference type="STRING" id="1630136.AS592_08680"/>
<dbReference type="InterPro" id="IPR007120">
    <property type="entry name" value="DNA-dir_RNAP_su2_dom"/>
</dbReference>
<evidence type="ECO:0000259" key="9">
    <source>
        <dbReference type="Pfam" id="PF00562"/>
    </source>
</evidence>
<dbReference type="InterPro" id="IPR019462">
    <property type="entry name" value="DNA-dir_RNA_pol_bsu_external_1"/>
</dbReference>
<dbReference type="Gene3D" id="2.40.50.150">
    <property type="match status" value="1"/>
</dbReference>